<dbReference type="Gene3D" id="1.10.20.10">
    <property type="entry name" value="Histone, subunit A"/>
    <property type="match status" value="1"/>
</dbReference>
<proteinExistence type="predicted"/>
<organism evidence="1 2">
    <name type="scientific">Hippocampus comes</name>
    <name type="common">Tiger tail seahorse</name>
    <dbReference type="NCBI Taxonomy" id="109280"/>
    <lineage>
        <taxon>Eukaryota</taxon>
        <taxon>Metazoa</taxon>
        <taxon>Chordata</taxon>
        <taxon>Craniata</taxon>
        <taxon>Vertebrata</taxon>
        <taxon>Euteleostomi</taxon>
        <taxon>Actinopterygii</taxon>
        <taxon>Neopterygii</taxon>
        <taxon>Teleostei</taxon>
        <taxon>Neoteleostei</taxon>
        <taxon>Acanthomorphata</taxon>
        <taxon>Syngnathiaria</taxon>
        <taxon>Syngnathiformes</taxon>
        <taxon>Syngnathoidei</taxon>
        <taxon>Syngnathidae</taxon>
        <taxon>Hippocampus</taxon>
    </lineage>
</organism>
<reference evidence="1" key="1">
    <citation type="submission" date="2025-08" db="UniProtKB">
        <authorList>
            <consortium name="Ensembl"/>
        </authorList>
    </citation>
    <scope>IDENTIFICATION</scope>
</reference>
<reference evidence="1" key="2">
    <citation type="submission" date="2025-09" db="UniProtKB">
        <authorList>
            <consortium name="Ensembl"/>
        </authorList>
    </citation>
    <scope>IDENTIFICATION</scope>
</reference>
<dbReference type="GeneTree" id="ENSGT00940000172416"/>
<protein>
    <submittedName>
        <fullName evidence="1">Centromere protein W-like</fullName>
    </submittedName>
</protein>
<dbReference type="InterPro" id="IPR009072">
    <property type="entry name" value="Histone-fold"/>
</dbReference>
<dbReference type="GO" id="GO:0046982">
    <property type="term" value="F:protein heterodimerization activity"/>
    <property type="evidence" value="ECO:0007669"/>
    <property type="project" value="InterPro"/>
</dbReference>
<dbReference type="InterPro" id="IPR028847">
    <property type="entry name" value="CENP-W"/>
</dbReference>
<dbReference type="GO" id="GO:0051382">
    <property type="term" value="P:kinetochore assembly"/>
    <property type="evidence" value="ECO:0007669"/>
    <property type="project" value="InterPro"/>
</dbReference>
<dbReference type="Ensembl" id="ENSHCOT00000021954.1">
    <property type="protein sequence ID" value="ENSHCOP00000026613.1"/>
    <property type="gene ID" value="ENSHCOG00000017716.1"/>
</dbReference>
<dbReference type="GO" id="GO:0003677">
    <property type="term" value="F:DNA binding"/>
    <property type="evidence" value="ECO:0007669"/>
    <property type="project" value="InterPro"/>
</dbReference>
<accession>A0A3Q2ZJM1</accession>
<name>A0A3Q2ZJM1_HIPCM</name>
<dbReference type="AlphaFoldDB" id="A0A3Q2ZJM1"/>
<sequence>SSFPARVFNPSNISVMPSKLPRLKQRVKSKMKTNINVRPLLAVLFLNNLAQEAKAKAFEERSATIRAHHVKAVAKVIPVLKNARG</sequence>
<dbReference type="Proteomes" id="UP000264820">
    <property type="component" value="Unplaced"/>
</dbReference>
<dbReference type="GO" id="GO:0000278">
    <property type="term" value="P:mitotic cell cycle"/>
    <property type="evidence" value="ECO:0007669"/>
    <property type="project" value="InterPro"/>
</dbReference>
<dbReference type="STRING" id="109280.ENSHCOP00000026613"/>
<dbReference type="Pfam" id="PF15510">
    <property type="entry name" value="CENP-W"/>
    <property type="match status" value="1"/>
</dbReference>
<evidence type="ECO:0000313" key="2">
    <source>
        <dbReference type="Proteomes" id="UP000264820"/>
    </source>
</evidence>
<keyword evidence="2" id="KW-1185">Reference proteome</keyword>
<evidence type="ECO:0000313" key="1">
    <source>
        <dbReference type="Ensembl" id="ENSHCOP00000026613.1"/>
    </source>
</evidence>